<dbReference type="InterPro" id="IPR000073">
    <property type="entry name" value="AB_hydrolase_1"/>
</dbReference>
<dbReference type="GO" id="GO:0009941">
    <property type="term" value="C:chloroplast envelope"/>
    <property type="evidence" value="ECO:0007669"/>
    <property type="project" value="TreeGrafter"/>
</dbReference>
<name>A0AAD3TK89_NEPGR</name>
<dbReference type="InterPro" id="IPR029058">
    <property type="entry name" value="AB_hydrolase_fold"/>
</dbReference>
<protein>
    <recommendedName>
        <fullName evidence="1">AB hydrolase-1 domain-containing protein</fullName>
    </recommendedName>
</protein>
<dbReference type="Pfam" id="PF12697">
    <property type="entry name" value="Abhydrolase_6"/>
    <property type="match status" value="1"/>
</dbReference>
<dbReference type="EMBL" id="BSYO01000038">
    <property type="protein sequence ID" value="GMH30503.1"/>
    <property type="molecule type" value="Genomic_DNA"/>
</dbReference>
<dbReference type="PRINTS" id="PR00412">
    <property type="entry name" value="EPOXHYDRLASE"/>
</dbReference>
<dbReference type="PANTHER" id="PTHR43689:SF1">
    <property type="entry name" value="ALPHA_BETA-HYDROLASES SUPERFAMILY PROTEIN"/>
    <property type="match status" value="1"/>
</dbReference>
<sequence length="514" mass="57182">MEGCAAFQIQPLVFYGSTKLSSAPCDHPLLAMNCKSKHRSITAVAAASSSSSYIPAGSAADYSEKLLGERLKKKTQSIAGIDQDELLDPRLIADPDSCFCEFKGVHIHYKVCEETLNLSQEQTHSQTLHEVRKVGLPMILLHGFGASVFSWNRVMKPLAHTTGSKVLAFDRPAFGLTSRVNYLEYIDASDDTQPVNPYSMAFSVLATLHFIHFLKSEKAIVVGHSAGALTAVNAYFEAPEHVAGLILVAPAIPAPIFSHKVTEDNRLEKEKQIPENNFSAELQPNLFIRLGQILSKLYQYFVARIMLIFKGMMDMANYLYKKAISSLLRSSLAVMLVRMLINKFGIAAIKKSWYDASQVTDHVLQGYTKPLKSKGWDRALIEHTVALLTDSATVTKPSRVNRYHQISCPVLIITGDTDRLVPAWNAERLSRAIPGSQLEVIKNCGHLPHEERPNEFLSVVQTFLQELLLAQRRYHCSHQPERHVPDHFSTFLIADSCNMTIIGRVFGGMTSKAT</sequence>
<dbReference type="Gene3D" id="3.40.50.1820">
    <property type="entry name" value="alpha/beta hydrolase"/>
    <property type="match status" value="1"/>
</dbReference>
<proteinExistence type="predicted"/>
<accession>A0AAD3TK89</accession>
<dbReference type="GO" id="GO:0003824">
    <property type="term" value="F:catalytic activity"/>
    <property type="evidence" value="ECO:0007669"/>
    <property type="project" value="InterPro"/>
</dbReference>
<evidence type="ECO:0000259" key="1">
    <source>
        <dbReference type="Pfam" id="PF12697"/>
    </source>
</evidence>
<dbReference type="AlphaFoldDB" id="A0AAD3TK89"/>
<comment type="caution">
    <text evidence="2">The sequence shown here is derived from an EMBL/GenBank/DDBJ whole genome shotgun (WGS) entry which is preliminary data.</text>
</comment>
<dbReference type="SUPFAM" id="SSF53474">
    <property type="entry name" value="alpha/beta-Hydrolases"/>
    <property type="match status" value="1"/>
</dbReference>
<dbReference type="InterPro" id="IPR000639">
    <property type="entry name" value="Epox_hydrolase-like"/>
</dbReference>
<gene>
    <name evidence="2" type="ORF">Nepgr_032346</name>
</gene>
<reference evidence="2" key="1">
    <citation type="submission" date="2023-05" db="EMBL/GenBank/DDBJ databases">
        <title>Nepenthes gracilis genome sequencing.</title>
        <authorList>
            <person name="Fukushima K."/>
        </authorList>
    </citation>
    <scope>NUCLEOTIDE SEQUENCE</scope>
    <source>
        <strain evidence="2">SING2019-196</strain>
    </source>
</reference>
<feature type="domain" description="AB hydrolase-1" evidence="1">
    <location>
        <begin position="139"/>
        <end position="456"/>
    </location>
</feature>
<keyword evidence="3" id="KW-1185">Reference proteome</keyword>
<evidence type="ECO:0000313" key="3">
    <source>
        <dbReference type="Proteomes" id="UP001279734"/>
    </source>
</evidence>
<evidence type="ECO:0000313" key="2">
    <source>
        <dbReference type="EMBL" id="GMH30503.1"/>
    </source>
</evidence>
<dbReference type="PANTHER" id="PTHR43689">
    <property type="entry name" value="HYDROLASE"/>
    <property type="match status" value="1"/>
</dbReference>
<dbReference type="Proteomes" id="UP001279734">
    <property type="component" value="Unassembled WGS sequence"/>
</dbReference>
<organism evidence="2 3">
    <name type="scientific">Nepenthes gracilis</name>
    <name type="common">Slender pitcher plant</name>
    <dbReference type="NCBI Taxonomy" id="150966"/>
    <lineage>
        <taxon>Eukaryota</taxon>
        <taxon>Viridiplantae</taxon>
        <taxon>Streptophyta</taxon>
        <taxon>Embryophyta</taxon>
        <taxon>Tracheophyta</taxon>
        <taxon>Spermatophyta</taxon>
        <taxon>Magnoliopsida</taxon>
        <taxon>eudicotyledons</taxon>
        <taxon>Gunneridae</taxon>
        <taxon>Pentapetalae</taxon>
        <taxon>Caryophyllales</taxon>
        <taxon>Nepenthaceae</taxon>
        <taxon>Nepenthes</taxon>
    </lineage>
</organism>